<dbReference type="RefSeq" id="WP_153548287.1">
    <property type="nucleotide sequence ID" value="NZ_WIXK01000005.1"/>
</dbReference>
<dbReference type="GO" id="GO:0034599">
    <property type="term" value="P:cellular response to oxidative stress"/>
    <property type="evidence" value="ECO:0007669"/>
    <property type="project" value="TreeGrafter"/>
</dbReference>
<evidence type="ECO:0000256" key="5">
    <source>
        <dbReference type="RuleBase" id="RU000499"/>
    </source>
</evidence>
<dbReference type="PROSITE" id="PS51355">
    <property type="entry name" value="GLUTATHIONE_PEROXID_3"/>
    <property type="match status" value="1"/>
</dbReference>
<evidence type="ECO:0000313" key="8">
    <source>
        <dbReference type="EMBL" id="MQY43416.1"/>
    </source>
</evidence>
<feature type="signal peptide" evidence="6">
    <location>
        <begin position="1"/>
        <end position="19"/>
    </location>
</feature>
<dbReference type="PANTHER" id="PTHR11592">
    <property type="entry name" value="GLUTATHIONE PEROXIDASE"/>
    <property type="match status" value="1"/>
</dbReference>
<keyword evidence="3 5" id="KW-0560">Oxidoreductase</keyword>
<keyword evidence="6" id="KW-0732">Signal</keyword>
<evidence type="ECO:0000256" key="6">
    <source>
        <dbReference type="SAM" id="SignalP"/>
    </source>
</evidence>
<dbReference type="Proteomes" id="UP000436694">
    <property type="component" value="Unassembled WGS sequence"/>
</dbReference>
<dbReference type="PRINTS" id="PR01011">
    <property type="entry name" value="GLUTPROXDASE"/>
</dbReference>
<dbReference type="CDD" id="cd00340">
    <property type="entry name" value="GSH_Peroxidase"/>
    <property type="match status" value="1"/>
</dbReference>
<dbReference type="InterPro" id="IPR029759">
    <property type="entry name" value="GPX_AS"/>
</dbReference>
<dbReference type="Gene3D" id="3.40.30.10">
    <property type="entry name" value="Glutaredoxin"/>
    <property type="match status" value="1"/>
</dbReference>
<dbReference type="EMBL" id="WIXK01000005">
    <property type="protein sequence ID" value="MQY43416.1"/>
    <property type="molecule type" value="Genomic_DNA"/>
</dbReference>
<dbReference type="InterPro" id="IPR013766">
    <property type="entry name" value="Thioredoxin_domain"/>
</dbReference>
<organism evidence="8 9">
    <name type="scientific">Tritonibacter aquimaris</name>
    <dbReference type="NCBI Taxonomy" id="2663379"/>
    <lineage>
        <taxon>Bacteria</taxon>
        <taxon>Pseudomonadati</taxon>
        <taxon>Pseudomonadota</taxon>
        <taxon>Alphaproteobacteria</taxon>
        <taxon>Rhodobacterales</taxon>
        <taxon>Paracoccaceae</taxon>
        <taxon>Tritonibacter</taxon>
    </lineage>
</organism>
<proteinExistence type="inferred from homology"/>
<feature type="active site" evidence="4">
    <location>
        <position position="53"/>
    </location>
</feature>
<dbReference type="AlphaFoldDB" id="A0A844B202"/>
<protein>
    <recommendedName>
        <fullName evidence="5">Glutathione peroxidase</fullName>
    </recommendedName>
</protein>
<dbReference type="PROSITE" id="PS00460">
    <property type="entry name" value="GLUTATHIONE_PEROXID_1"/>
    <property type="match status" value="1"/>
</dbReference>
<evidence type="ECO:0000256" key="3">
    <source>
        <dbReference type="ARBA" id="ARBA00023002"/>
    </source>
</evidence>
<dbReference type="InterPro" id="IPR000889">
    <property type="entry name" value="Glutathione_peroxidase"/>
</dbReference>
<dbReference type="PROSITE" id="PS51352">
    <property type="entry name" value="THIOREDOXIN_2"/>
    <property type="match status" value="1"/>
</dbReference>
<comment type="similarity">
    <text evidence="1 5">Belongs to the glutathione peroxidase family.</text>
</comment>
<accession>A0A844B202</accession>
<evidence type="ECO:0000313" key="9">
    <source>
        <dbReference type="Proteomes" id="UP000436694"/>
    </source>
</evidence>
<keyword evidence="9" id="KW-1185">Reference proteome</keyword>
<dbReference type="PIRSF" id="PIRSF000303">
    <property type="entry name" value="Glutathion_perox"/>
    <property type="match status" value="1"/>
</dbReference>
<dbReference type="SUPFAM" id="SSF52833">
    <property type="entry name" value="Thioredoxin-like"/>
    <property type="match status" value="1"/>
</dbReference>
<dbReference type="InterPro" id="IPR036249">
    <property type="entry name" value="Thioredoxin-like_sf"/>
</dbReference>
<evidence type="ECO:0000256" key="1">
    <source>
        <dbReference type="ARBA" id="ARBA00006926"/>
    </source>
</evidence>
<dbReference type="GO" id="GO:0004601">
    <property type="term" value="F:peroxidase activity"/>
    <property type="evidence" value="ECO:0007669"/>
    <property type="project" value="UniProtKB-KW"/>
</dbReference>
<sequence>MLRIVLMLMLLGGALPAHALDLDAPFEAIEGGELSLSQWRGQPVLLVNTASRCGFTGQYEGLQALYDSYRDQGLVVLAVPSGDFRQELTSDAEVKQFCDTQFGLDIPMTTITSVKGDAAHPVYKTLKAEAGFVPRWNFYKVLIAPDGTVAATYGSMVKPGSAKIRRDIEALLK</sequence>
<feature type="chain" id="PRO_5032596127" description="Glutathione peroxidase" evidence="6">
    <location>
        <begin position="20"/>
        <end position="173"/>
    </location>
</feature>
<evidence type="ECO:0000259" key="7">
    <source>
        <dbReference type="PROSITE" id="PS51352"/>
    </source>
</evidence>
<evidence type="ECO:0000256" key="2">
    <source>
        <dbReference type="ARBA" id="ARBA00022559"/>
    </source>
</evidence>
<name>A0A844B202_9RHOB</name>
<dbReference type="PANTHER" id="PTHR11592:SF44">
    <property type="entry name" value="GLUTATHIONE PEROXIDASE"/>
    <property type="match status" value="1"/>
</dbReference>
<feature type="domain" description="Thioredoxin" evidence="7">
    <location>
        <begin position="9"/>
        <end position="173"/>
    </location>
</feature>
<evidence type="ECO:0000256" key="4">
    <source>
        <dbReference type="PIRSR" id="PIRSR000303-1"/>
    </source>
</evidence>
<dbReference type="Pfam" id="PF00255">
    <property type="entry name" value="GSHPx"/>
    <property type="match status" value="1"/>
</dbReference>
<reference evidence="8 9" key="1">
    <citation type="submission" date="2019-10" db="EMBL/GenBank/DDBJ databases">
        <title>Epibacterium sp. nov., isolated from seawater.</title>
        <authorList>
            <person name="Zhang X."/>
            <person name="Li N."/>
        </authorList>
    </citation>
    <scope>NUCLEOTIDE SEQUENCE [LARGE SCALE GENOMIC DNA]</scope>
    <source>
        <strain evidence="8 9">SM1969</strain>
    </source>
</reference>
<keyword evidence="2 5" id="KW-0575">Peroxidase</keyword>
<comment type="caution">
    <text evidence="8">The sequence shown here is derived from an EMBL/GenBank/DDBJ whole genome shotgun (WGS) entry which is preliminary data.</text>
</comment>
<gene>
    <name evidence="8" type="ORF">GG681_12245</name>
</gene>